<dbReference type="PROSITE" id="PS51318">
    <property type="entry name" value="TAT"/>
    <property type="match status" value="1"/>
</dbReference>
<evidence type="ECO:0000313" key="7">
    <source>
        <dbReference type="Proteomes" id="UP000188388"/>
    </source>
</evidence>
<dbReference type="GO" id="GO:0030313">
    <property type="term" value="C:cell envelope"/>
    <property type="evidence" value="ECO:0007669"/>
    <property type="project" value="UniProtKB-SubCell"/>
</dbReference>
<name>A0A1R3VF25_9HYPH</name>
<proteinExistence type="inferred from homology"/>
<dbReference type="Gene3D" id="3.40.50.2300">
    <property type="match status" value="2"/>
</dbReference>
<dbReference type="Pfam" id="PF13407">
    <property type="entry name" value="Peripla_BP_4"/>
    <property type="match status" value="1"/>
</dbReference>
<reference evidence="7" key="1">
    <citation type="submission" date="2017-01" db="EMBL/GenBank/DDBJ databases">
        <authorList>
            <person name="Brunel B."/>
        </authorList>
    </citation>
    <scope>NUCLEOTIDE SEQUENCE [LARGE SCALE GENOMIC DNA]</scope>
</reference>
<evidence type="ECO:0000256" key="1">
    <source>
        <dbReference type="ARBA" id="ARBA00004196"/>
    </source>
</evidence>
<dbReference type="InterPro" id="IPR006311">
    <property type="entry name" value="TAT_signal"/>
</dbReference>
<dbReference type="STRING" id="1631249.BQ8794_30450"/>
<dbReference type="RefSeq" id="WP_077380289.1">
    <property type="nucleotide sequence ID" value="NZ_FTPD01000023.1"/>
</dbReference>
<dbReference type="GO" id="GO:0030246">
    <property type="term" value="F:carbohydrate binding"/>
    <property type="evidence" value="ECO:0007669"/>
    <property type="project" value="UniProtKB-ARBA"/>
</dbReference>
<feature type="signal peptide" evidence="4">
    <location>
        <begin position="1"/>
        <end position="24"/>
    </location>
</feature>
<comment type="similarity">
    <text evidence="2">Belongs to the bacterial solute-binding protein 2 family.</text>
</comment>
<protein>
    <submittedName>
        <fullName evidence="6">Sugar ABC transporter substrate-binding protein</fullName>
    </submittedName>
</protein>
<gene>
    <name evidence="6" type="ORF">BQ8794_30450</name>
</gene>
<dbReference type="AlphaFoldDB" id="A0A1R3VF25"/>
<dbReference type="SUPFAM" id="SSF53822">
    <property type="entry name" value="Periplasmic binding protein-like I"/>
    <property type="match status" value="1"/>
</dbReference>
<accession>A0A1R3VF25</accession>
<dbReference type="Proteomes" id="UP000188388">
    <property type="component" value="Unassembled WGS sequence"/>
</dbReference>
<evidence type="ECO:0000256" key="4">
    <source>
        <dbReference type="SAM" id="SignalP"/>
    </source>
</evidence>
<dbReference type="PANTHER" id="PTHR46847">
    <property type="entry name" value="D-ALLOSE-BINDING PERIPLASMIC PROTEIN-RELATED"/>
    <property type="match status" value="1"/>
</dbReference>
<keyword evidence="3 4" id="KW-0732">Signal</keyword>
<evidence type="ECO:0000259" key="5">
    <source>
        <dbReference type="Pfam" id="PF13407"/>
    </source>
</evidence>
<dbReference type="CDD" id="cd06315">
    <property type="entry name" value="PBP1_ABC_sugar_binding-like"/>
    <property type="match status" value="1"/>
</dbReference>
<organism evidence="6 7">
    <name type="scientific">Mesorhizobium prunaredense</name>
    <dbReference type="NCBI Taxonomy" id="1631249"/>
    <lineage>
        <taxon>Bacteria</taxon>
        <taxon>Pseudomonadati</taxon>
        <taxon>Pseudomonadota</taxon>
        <taxon>Alphaproteobacteria</taxon>
        <taxon>Hyphomicrobiales</taxon>
        <taxon>Phyllobacteriaceae</taxon>
        <taxon>Mesorhizobium</taxon>
    </lineage>
</organism>
<evidence type="ECO:0000313" key="6">
    <source>
        <dbReference type="EMBL" id="SIT57001.1"/>
    </source>
</evidence>
<feature type="domain" description="Periplasmic binding protein" evidence="5">
    <location>
        <begin position="66"/>
        <end position="328"/>
    </location>
</feature>
<dbReference type="EMBL" id="FTPD01000023">
    <property type="protein sequence ID" value="SIT57001.1"/>
    <property type="molecule type" value="Genomic_DNA"/>
</dbReference>
<feature type="chain" id="PRO_5013249637" evidence="4">
    <location>
        <begin position="25"/>
        <end position="372"/>
    </location>
</feature>
<keyword evidence="7" id="KW-1185">Reference proteome</keyword>
<sequence>MQRRNFLKSSVAMLSAAIVAPAMFADQARADAMADAMAIVEKYAQKVTAWDGPSSGPRAQEGKTIVVLAGDLKNGGILGVTTGVEEAAEAIGWEVKVIDGAGSIGGRTAAFGQAMALQPSGIIINGFDAVEQAPAIEQAKAAGIPMVAWHAGPTIGPDDKIGLFANVSTDAMQVSAAAANWAYADAKGKPGVVIFTDSTYAIAIAKADRMKEEIEKLGGTVLEYVDTPIAETSQRMPQLTTSLLQKYGDSWTHSLAINDLYFDFMGPSLAAAGKTGTDAPINVAAGDGSESAYQRIRAGQFQKVTVAEPLNLQGWQLVDELNRAIAGAKWSGYLSPLHVVTAVNVEFDGGPKNSFDPDNGYRDEYKKMWGKM</sequence>
<evidence type="ECO:0000256" key="2">
    <source>
        <dbReference type="ARBA" id="ARBA00007639"/>
    </source>
</evidence>
<comment type="subcellular location">
    <subcellularLocation>
        <location evidence="1">Cell envelope</location>
    </subcellularLocation>
</comment>
<dbReference type="InterPro" id="IPR025997">
    <property type="entry name" value="SBP_2_dom"/>
</dbReference>
<evidence type="ECO:0000256" key="3">
    <source>
        <dbReference type="ARBA" id="ARBA00022729"/>
    </source>
</evidence>
<dbReference type="InterPro" id="IPR028082">
    <property type="entry name" value="Peripla_BP_I"/>
</dbReference>
<dbReference type="PANTHER" id="PTHR46847:SF1">
    <property type="entry name" value="D-ALLOSE-BINDING PERIPLASMIC PROTEIN-RELATED"/>
    <property type="match status" value="1"/>
</dbReference>